<dbReference type="Pfam" id="PF02453">
    <property type="entry name" value="Reticulon"/>
    <property type="match status" value="1"/>
</dbReference>
<dbReference type="EMBL" id="PVQB02000295">
    <property type="protein sequence ID" value="KAF4339198.1"/>
    <property type="molecule type" value="Genomic_DNA"/>
</dbReference>
<dbReference type="Proteomes" id="UP000730481">
    <property type="component" value="Unassembled WGS sequence"/>
</dbReference>
<evidence type="ECO:0000256" key="1">
    <source>
        <dbReference type="ARBA" id="ARBA00004477"/>
    </source>
</evidence>
<evidence type="ECO:0000313" key="9">
    <source>
        <dbReference type="Proteomes" id="UP000730481"/>
    </source>
</evidence>
<reference evidence="8" key="1">
    <citation type="journal article" date="2017" name="Mycologia">
        <title>Fusarium algeriense, sp. nov., a novel toxigenic crown rot pathogen of durum wheat from Algeria is nested in the Fusarium burgessii species complex.</title>
        <authorList>
            <person name="Laraba I."/>
            <person name="Keddad A."/>
            <person name="Boureghda H."/>
            <person name="Abdallah N."/>
            <person name="Vaughan M.M."/>
            <person name="Proctor R.H."/>
            <person name="Busman M."/>
            <person name="O'Donnell K."/>
        </authorList>
    </citation>
    <scope>NUCLEOTIDE SEQUENCE</scope>
    <source>
        <strain evidence="8">NRRL 25174</strain>
    </source>
</reference>
<evidence type="ECO:0000256" key="2">
    <source>
        <dbReference type="ARBA" id="ARBA00022692"/>
    </source>
</evidence>
<reference evidence="8" key="2">
    <citation type="submission" date="2020-02" db="EMBL/GenBank/DDBJ databases">
        <title>Identification and distribution of gene clusters putatively required for synthesis of sphingolipid metabolism inhibitors in phylogenetically diverse species of the filamentous fungus Fusarium.</title>
        <authorList>
            <person name="Kim H.-S."/>
            <person name="Busman M."/>
            <person name="Brown D.W."/>
            <person name="Divon H."/>
            <person name="Uhlig S."/>
            <person name="Proctor R.H."/>
        </authorList>
    </citation>
    <scope>NUCLEOTIDE SEQUENCE</scope>
    <source>
        <strain evidence="8">NRRL 25174</strain>
    </source>
</reference>
<feature type="compositionally biased region" description="Polar residues" evidence="6">
    <location>
        <begin position="269"/>
        <end position="289"/>
    </location>
</feature>
<evidence type="ECO:0000259" key="7">
    <source>
        <dbReference type="Pfam" id="PF02453"/>
    </source>
</evidence>
<evidence type="ECO:0000256" key="6">
    <source>
        <dbReference type="SAM" id="MobiDB-lite"/>
    </source>
</evidence>
<organism evidence="8 9">
    <name type="scientific">Fusarium beomiforme</name>
    <dbReference type="NCBI Taxonomy" id="44412"/>
    <lineage>
        <taxon>Eukaryota</taxon>
        <taxon>Fungi</taxon>
        <taxon>Dikarya</taxon>
        <taxon>Ascomycota</taxon>
        <taxon>Pezizomycotina</taxon>
        <taxon>Sordariomycetes</taxon>
        <taxon>Hypocreomycetidae</taxon>
        <taxon>Hypocreales</taxon>
        <taxon>Nectriaceae</taxon>
        <taxon>Fusarium</taxon>
        <taxon>Fusarium burgessii species complex</taxon>
    </lineage>
</organism>
<keyword evidence="5" id="KW-0472">Membrane</keyword>
<evidence type="ECO:0000313" key="8">
    <source>
        <dbReference type="EMBL" id="KAF4339198.1"/>
    </source>
</evidence>
<evidence type="ECO:0000256" key="3">
    <source>
        <dbReference type="ARBA" id="ARBA00022824"/>
    </source>
</evidence>
<comment type="caution">
    <text evidence="8">The sequence shown here is derived from an EMBL/GenBank/DDBJ whole genome shotgun (WGS) entry which is preliminary data.</text>
</comment>
<proteinExistence type="predicted"/>
<dbReference type="OrthoDB" id="567788at2759"/>
<dbReference type="GO" id="GO:0005789">
    <property type="term" value="C:endoplasmic reticulum membrane"/>
    <property type="evidence" value="ECO:0007669"/>
    <property type="project" value="UniProtKB-SubCell"/>
</dbReference>
<keyword evidence="2" id="KW-0812">Transmembrane</keyword>
<feature type="region of interest" description="Disordered" evidence="6">
    <location>
        <begin position="252"/>
        <end position="306"/>
    </location>
</feature>
<keyword evidence="4" id="KW-1133">Transmembrane helix</keyword>
<dbReference type="InterPro" id="IPR003388">
    <property type="entry name" value="Reticulon"/>
</dbReference>
<keyword evidence="3" id="KW-0256">Endoplasmic reticulum</keyword>
<keyword evidence="9" id="KW-1185">Reference proteome</keyword>
<evidence type="ECO:0000256" key="4">
    <source>
        <dbReference type="ARBA" id="ARBA00022989"/>
    </source>
</evidence>
<feature type="domain" description="Reticulon" evidence="7">
    <location>
        <begin position="66"/>
        <end position="210"/>
    </location>
</feature>
<comment type="subcellular location">
    <subcellularLocation>
        <location evidence="1">Endoplasmic reticulum membrane</location>
        <topology evidence="1">Multi-pass membrane protein</topology>
    </subcellularLocation>
</comment>
<evidence type="ECO:0000256" key="5">
    <source>
        <dbReference type="ARBA" id="ARBA00023136"/>
    </source>
</evidence>
<dbReference type="AlphaFoldDB" id="A0A9P5AI86"/>
<accession>A0A9P5AI86</accession>
<protein>
    <submittedName>
        <fullName evidence="8">Reticulon</fullName>
    </submittedName>
</protein>
<gene>
    <name evidence="8" type="ORF">FBEOM_6895</name>
</gene>
<name>A0A9P5AI86_9HYPO</name>
<sequence length="306" mass="33439">MSAPAVVIVPVQANSGQQSEQDTSKLASAIQQTLEENISPNGRTLQEERGPLKKLIGHQDSLYKYINWEDPVRTLRSYLVALSILIGMHYLPLTQVMVKVGAVVFGVISLVEFISRTFGHGTFIARLRPKEYKTIPEPTLNATLRDIHDFIQYAVIQVQKVIFGQDLRKTCAVSLGFTALFWLMKVASPFSLAVLGLSSVYIAPLIHTPQGRTIAQDATARGKELANAAIEKGNTLTEDSKAKATELTSKARETAGGVQQRVKNLAHNGEQTADEPSTQANDRATTENNESLRDMGIDGISKAPEL</sequence>